<dbReference type="GO" id="GO:0046356">
    <property type="term" value="P:acetyl-CoA catabolic process"/>
    <property type="evidence" value="ECO:0007669"/>
    <property type="project" value="InterPro"/>
</dbReference>
<reference evidence="9" key="1">
    <citation type="submission" date="2016-03" db="EMBL/GenBank/DDBJ databases">
        <authorList>
            <person name="Borrel G."/>
            <person name="Mccann A."/>
            <person name="O'Toole P.W."/>
        </authorList>
    </citation>
    <scope>NUCLEOTIDE SEQUENCE</scope>
    <source>
        <strain evidence="9">183</strain>
    </source>
</reference>
<keyword evidence="3 7" id="KW-0408">Iron</keyword>
<feature type="binding site" evidence="6">
    <location>
        <position position="337"/>
    </location>
    <ligand>
        <name>5-methoxybenzimidazolylcob(I)amide</name>
        <dbReference type="ChEBI" id="CHEBI:157765"/>
    </ligand>
</feature>
<evidence type="ECO:0000256" key="4">
    <source>
        <dbReference type="ARBA" id="ARBA00023014"/>
    </source>
</evidence>
<dbReference type="NCBIfam" id="NF003195">
    <property type="entry name" value="PRK04165.1"/>
    <property type="match status" value="1"/>
</dbReference>
<feature type="binding site" evidence="7">
    <location>
        <position position="41"/>
    </location>
    <ligand>
        <name>[4Fe-4S] cluster</name>
        <dbReference type="ChEBI" id="CHEBI:49883"/>
    </ligand>
</feature>
<dbReference type="InterPro" id="IPR016041">
    <property type="entry name" value="Ac-CoA_synth_d_su_TIM-brl"/>
</dbReference>
<feature type="domain" description="4Fe-4S" evidence="8">
    <location>
        <begin position="1"/>
        <end position="58"/>
    </location>
</feature>
<evidence type="ECO:0000256" key="5">
    <source>
        <dbReference type="ARBA" id="ARBA00023285"/>
    </source>
</evidence>
<evidence type="ECO:0000259" key="8">
    <source>
        <dbReference type="PROSITE" id="PS51656"/>
    </source>
</evidence>
<evidence type="ECO:0000313" key="10">
    <source>
        <dbReference type="Proteomes" id="UP000752814"/>
    </source>
</evidence>
<dbReference type="PROSITE" id="PS51656">
    <property type="entry name" value="4FE4S"/>
    <property type="match status" value="1"/>
</dbReference>
<evidence type="ECO:0000313" key="9">
    <source>
        <dbReference type="EMBL" id="TQS84365.1"/>
    </source>
</evidence>
<dbReference type="Gene3D" id="3.20.20.20">
    <property type="entry name" value="Dihydropteroate synthase-like"/>
    <property type="match status" value="1"/>
</dbReference>
<dbReference type="PANTHER" id="PTHR36214">
    <property type="match status" value="1"/>
</dbReference>
<dbReference type="Pfam" id="PF04060">
    <property type="entry name" value="FeS"/>
    <property type="match status" value="1"/>
</dbReference>
<evidence type="ECO:0000256" key="2">
    <source>
        <dbReference type="ARBA" id="ARBA00022723"/>
    </source>
</evidence>
<evidence type="ECO:0000256" key="7">
    <source>
        <dbReference type="PIRSR" id="PIRSR000376-2"/>
    </source>
</evidence>
<dbReference type="SUPFAM" id="SSF51717">
    <property type="entry name" value="Dihydropteroate synthetase-like"/>
    <property type="match status" value="1"/>
</dbReference>
<feature type="binding site" evidence="6">
    <location>
        <position position="430"/>
    </location>
    <ligand>
        <name>5-methoxybenzimidazolylcob(I)amide</name>
        <dbReference type="ChEBI" id="CHEBI:157765"/>
    </ligand>
</feature>
<keyword evidence="4 7" id="KW-0411">Iron-sulfur</keyword>
<dbReference type="InterPro" id="IPR007202">
    <property type="entry name" value="4Fe-4S_dom"/>
</dbReference>
<comment type="caution">
    <text evidence="9">The sequence shown here is derived from an EMBL/GenBank/DDBJ whole genome shotgun (WGS) entry which is preliminary data.</text>
</comment>
<dbReference type="Proteomes" id="UP000752814">
    <property type="component" value="Unassembled WGS sequence"/>
</dbReference>
<dbReference type="GO" id="GO:0051539">
    <property type="term" value="F:4 iron, 4 sulfur cluster binding"/>
    <property type="evidence" value="ECO:0007669"/>
    <property type="project" value="UniProtKB-KW"/>
</dbReference>
<dbReference type="InterPro" id="IPR016218">
    <property type="entry name" value="AcylCoA_decarb/synth_gsu"/>
</dbReference>
<dbReference type="GO" id="GO:0008168">
    <property type="term" value="F:methyltransferase activity"/>
    <property type="evidence" value="ECO:0007669"/>
    <property type="project" value="InterPro"/>
</dbReference>
<evidence type="ECO:0000256" key="3">
    <source>
        <dbReference type="ARBA" id="ARBA00023004"/>
    </source>
</evidence>
<protein>
    <recommendedName>
        <fullName evidence="8">4Fe-4S domain-containing protein</fullName>
    </recommendedName>
</protein>
<feature type="binding site" evidence="7">
    <location>
        <position position="19"/>
    </location>
    <ligand>
        <name>[4Fe-4S] cluster</name>
        <dbReference type="ChEBI" id="CHEBI:49883"/>
    </ligand>
</feature>
<keyword evidence="2 7" id="KW-0479">Metal-binding</keyword>
<evidence type="ECO:0000256" key="1">
    <source>
        <dbReference type="ARBA" id="ARBA00022485"/>
    </source>
</evidence>
<dbReference type="GO" id="GO:0005506">
    <property type="term" value="F:iron ion binding"/>
    <property type="evidence" value="ECO:0007669"/>
    <property type="project" value="InterPro"/>
</dbReference>
<proteinExistence type="predicted"/>
<dbReference type="InterPro" id="IPR051069">
    <property type="entry name" value="ACDS_complex_subunit"/>
</dbReference>
<dbReference type="Pfam" id="PF03599">
    <property type="entry name" value="CdhD"/>
    <property type="match status" value="1"/>
</dbReference>
<dbReference type="PIRSF" id="PIRSF000376">
    <property type="entry name" value="AcCoA_decarb_gamma"/>
    <property type="match status" value="1"/>
</dbReference>
<dbReference type="EMBL" id="LVVT01000002">
    <property type="protein sequence ID" value="TQS84365.1"/>
    <property type="molecule type" value="Genomic_DNA"/>
</dbReference>
<feature type="binding site" evidence="7">
    <location>
        <position position="24"/>
    </location>
    <ligand>
        <name>[4Fe-4S] cluster</name>
        <dbReference type="ChEBI" id="CHEBI:49883"/>
    </ligand>
</feature>
<dbReference type="AlphaFoldDB" id="A0A8J8PH23"/>
<feature type="binding site" evidence="6">
    <location>
        <position position="343"/>
    </location>
    <ligand>
        <name>5-methoxybenzimidazolylcob(I)amide</name>
        <dbReference type="ChEBI" id="CHEBI:157765"/>
    </ligand>
</feature>
<feature type="binding site" evidence="7">
    <location>
        <position position="16"/>
    </location>
    <ligand>
        <name>[4Fe-4S] cluster</name>
        <dbReference type="ChEBI" id="CHEBI:49883"/>
    </ligand>
</feature>
<dbReference type="InterPro" id="IPR011005">
    <property type="entry name" value="Dihydropteroate_synth-like_sf"/>
</dbReference>
<dbReference type="PANTHER" id="PTHR36214:SF3">
    <property type="entry name" value="ACETYL-COA DECARBONYLASE_SYNTHASE COMPLEX SUBUNIT GAMMA"/>
    <property type="match status" value="1"/>
</dbReference>
<sequence length="440" mass="47829">MPTAIEIFKFLPKSNCGKCGFPTCLAFAMQLANQKVKLSACPFVSDEAKSALESSSAPPIRLVSVGTGDKKIELGEETELYRHEKKFFHPTCYAVTIQDTLSEAEIDSRLNDLSKLEFERVGQTLRLDMIAVENKSENSETFSSVCSYIASKTDFPLILISSDDQSMKAAASAVSSKKPLLYAADKNNIDSMINVAKETKCPLVLKESDLSELASMAEKAKSAGVEDLMLDMETSSLQQVVEKNTIVRKNAVKKTFRGLGYPIVTDARSVKNPIQTAMVSTMKYGGIVLLENLKPSQALPLFVLRQNIFTDPQVPIQVKAGIYPVNNPAEGSPLLFTTNFSLTYFTVLGDIEKSKIPAWLLVVDTEGLSVMTAFSAGKLTPEKVAKSLEDVDAKTKCGGSPVIMPGMLSRMSGKLQELSGMKVVVGPRESSGIPKILKNL</sequence>
<name>A0A8J8PH23_9ARCH</name>
<organism evidence="9 10">
    <name type="scientific">Candidatus Methanomassiliicoccus intestinalis</name>
    <dbReference type="NCBI Taxonomy" id="1406512"/>
    <lineage>
        <taxon>Archaea</taxon>
        <taxon>Methanobacteriati</taxon>
        <taxon>Thermoplasmatota</taxon>
        <taxon>Thermoplasmata</taxon>
        <taxon>Methanomassiliicoccales</taxon>
        <taxon>Methanomassiliicoccaceae</taxon>
        <taxon>Methanomassiliicoccus</taxon>
    </lineage>
</organism>
<evidence type="ECO:0000256" key="6">
    <source>
        <dbReference type="PIRSR" id="PIRSR000376-1"/>
    </source>
</evidence>
<feature type="binding site" evidence="6">
    <location>
        <begin position="367"/>
        <end position="370"/>
    </location>
    <ligand>
        <name>5-methoxybenzimidazolylcob(I)amide</name>
        <dbReference type="ChEBI" id="CHEBI:157765"/>
    </ligand>
</feature>
<dbReference type="Gene3D" id="3.40.50.11600">
    <property type="match status" value="1"/>
</dbReference>
<keyword evidence="1 7" id="KW-0004">4Fe-4S</keyword>
<accession>A0A8J8PH23</accession>
<dbReference type="RefSeq" id="WP_400195317.1">
    <property type="nucleotide sequence ID" value="NZ_CAYAYE010000032.1"/>
</dbReference>
<keyword evidence="5" id="KW-0170">Cobalt</keyword>
<gene>
    <name evidence="9" type="ORF">A3207_05890</name>
</gene>